<organism evidence="2 3">
    <name type="scientific">Bosea vaviloviae</name>
    <dbReference type="NCBI Taxonomy" id="1526658"/>
    <lineage>
        <taxon>Bacteria</taxon>
        <taxon>Pseudomonadati</taxon>
        <taxon>Pseudomonadota</taxon>
        <taxon>Alphaproteobacteria</taxon>
        <taxon>Hyphomicrobiales</taxon>
        <taxon>Boseaceae</taxon>
        <taxon>Bosea</taxon>
    </lineage>
</organism>
<evidence type="ECO:0000313" key="2">
    <source>
        <dbReference type="EMBL" id="KPH79337.1"/>
    </source>
</evidence>
<name>A0A0N0MA93_9HYPH</name>
<sequence>MIGARLELRVDAIQDEHRRGWKAIYFTDKGVVTVSTPWCRRVALMFPSAAQAKLAAAEALLKHLNANPRPRSTSAKTFDVRRNGKNVRTISLPQA</sequence>
<evidence type="ECO:0000313" key="3">
    <source>
        <dbReference type="Proteomes" id="UP000037822"/>
    </source>
</evidence>
<dbReference type="PATRIC" id="fig|1526658.3.peg.1362"/>
<reference evidence="2 3" key="1">
    <citation type="submission" date="2015-07" db="EMBL/GenBank/DDBJ databases">
        <title>Whole genome sequencing of Bosea vaviloviae isolated from cave pool.</title>
        <authorList>
            <person name="Tan N.E.H."/>
            <person name="Lee Y.P."/>
            <person name="Gan H.M."/>
            <person name="Barton H."/>
            <person name="Savka M.A."/>
        </authorList>
    </citation>
    <scope>NUCLEOTIDE SEQUENCE [LARGE SCALE GENOMIC DNA]</scope>
    <source>
        <strain evidence="2 3">SD260</strain>
    </source>
</reference>
<dbReference type="AlphaFoldDB" id="A0A0N0MA93"/>
<keyword evidence="3" id="KW-1185">Reference proteome</keyword>
<accession>A0A0N0MA93</accession>
<proteinExistence type="predicted"/>
<comment type="caution">
    <text evidence="2">The sequence shown here is derived from an EMBL/GenBank/DDBJ whole genome shotgun (WGS) entry which is preliminary data.</text>
</comment>
<protein>
    <submittedName>
        <fullName evidence="2">Uncharacterized protein</fullName>
    </submittedName>
</protein>
<gene>
    <name evidence="2" type="ORF">AE618_18725</name>
</gene>
<dbReference type="Proteomes" id="UP000037822">
    <property type="component" value="Unassembled WGS sequence"/>
</dbReference>
<evidence type="ECO:0000256" key="1">
    <source>
        <dbReference type="SAM" id="MobiDB-lite"/>
    </source>
</evidence>
<feature type="compositionally biased region" description="Polar residues" evidence="1">
    <location>
        <begin position="86"/>
        <end position="95"/>
    </location>
</feature>
<dbReference type="EMBL" id="LGSZ01000050">
    <property type="protein sequence ID" value="KPH79337.1"/>
    <property type="molecule type" value="Genomic_DNA"/>
</dbReference>
<feature type="region of interest" description="Disordered" evidence="1">
    <location>
        <begin position="66"/>
        <end position="95"/>
    </location>
</feature>